<dbReference type="Pfam" id="PF03861">
    <property type="entry name" value="ANTAR"/>
    <property type="match status" value="1"/>
</dbReference>
<dbReference type="Gene3D" id="2.10.70.100">
    <property type="match status" value="1"/>
</dbReference>
<dbReference type="PANTHER" id="PTHR43156">
    <property type="entry name" value="STAGE II SPORULATION PROTEIN E-RELATED"/>
    <property type="match status" value="1"/>
</dbReference>
<dbReference type="SMART" id="SM01012">
    <property type="entry name" value="ANTAR"/>
    <property type="match status" value="1"/>
</dbReference>
<dbReference type="InterPro" id="IPR003018">
    <property type="entry name" value="GAF"/>
</dbReference>
<keyword evidence="3" id="KW-0804">Transcription</keyword>
<dbReference type="SUPFAM" id="SSF55785">
    <property type="entry name" value="PYP-like sensor domain (PAS domain)"/>
    <property type="match status" value="1"/>
</dbReference>
<dbReference type="PROSITE" id="PS50113">
    <property type="entry name" value="PAC"/>
    <property type="match status" value="1"/>
</dbReference>
<evidence type="ECO:0000313" key="7">
    <source>
        <dbReference type="EMBL" id="MBW5420496.1"/>
    </source>
</evidence>
<dbReference type="EMBL" id="WMBF01000011">
    <property type="protein sequence ID" value="MBW5420496.1"/>
    <property type="molecule type" value="Genomic_DNA"/>
</dbReference>
<accession>A0ABS6YGG0</accession>
<dbReference type="InterPro" id="IPR013655">
    <property type="entry name" value="PAS_fold_3"/>
</dbReference>
<evidence type="ECO:0000256" key="4">
    <source>
        <dbReference type="SAM" id="MobiDB-lite"/>
    </source>
</evidence>
<dbReference type="RefSeq" id="WP_219686969.1">
    <property type="nucleotide sequence ID" value="NZ_WMBF01000011.1"/>
</dbReference>
<dbReference type="Pfam" id="PF07228">
    <property type="entry name" value="SpoIIE"/>
    <property type="match status" value="1"/>
</dbReference>
<dbReference type="Gene3D" id="3.30.450.40">
    <property type="match status" value="1"/>
</dbReference>
<dbReference type="Gene3D" id="3.30.450.20">
    <property type="entry name" value="PAS domain"/>
    <property type="match status" value="1"/>
</dbReference>
<protein>
    <submittedName>
        <fullName evidence="7">SpoIIE family protein phosphatase</fullName>
    </submittedName>
</protein>
<dbReference type="InterPro" id="IPR036388">
    <property type="entry name" value="WH-like_DNA-bd_sf"/>
</dbReference>
<evidence type="ECO:0000259" key="6">
    <source>
        <dbReference type="PROSITE" id="PS50921"/>
    </source>
</evidence>
<organism evidence="7 8">
    <name type="scientific">Streptomyces anatolicus</name>
    <dbReference type="NCBI Taxonomy" id="2675858"/>
    <lineage>
        <taxon>Bacteria</taxon>
        <taxon>Bacillati</taxon>
        <taxon>Actinomycetota</taxon>
        <taxon>Actinomycetes</taxon>
        <taxon>Kitasatosporales</taxon>
        <taxon>Streptomycetaceae</taxon>
        <taxon>Streptomyces</taxon>
    </lineage>
</organism>
<dbReference type="SUPFAM" id="SSF81606">
    <property type="entry name" value="PP2C-like"/>
    <property type="match status" value="1"/>
</dbReference>
<evidence type="ECO:0000256" key="1">
    <source>
        <dbReference type="ARBA" id="ARBA00022801"/>
    </source>
</evidence>
<dbReference type="Proteomes" id="UP001197114">
    <property type="component" value="Unassembled WGS sequence"/>
</dbReference>
<dbReference type="Pfam" id="PF08447">
    <property type="entry name" value="PAS_3"/>
    <property type="match status" value="1"/>
</dbReference>
<dbReference type="PROSITE" id="PS50921">
    <property type="entry name" value="ANTAR"/>
    <property type="match status" value="1"/>
</dbReference>
<dbReference type="InterPro" id="IPR029016">
    <property type="entry name" value="GAF-like_dom_sf"/>
</dbReference>
<evidence type="ECO:0000259" key="5">
    <source>
        <dbReference type="PROSITE" id="PS50113"/>
    </source>
</evidence>
<feature type="compositionally biased region" description="Low complexity" evidence="4">
    <location>
        <begin position="9"/>
        <end position="50"/>
    </location>
</feature>
<sequence>MTTSKPLEGAAAAPDPGGAAAANPDGSAVAPGPDGSVASPGPDGSAAAPGPHVPEPRAESTDVGRLAATVERLRGEIAAAQAAADGRALIELAKGVLIERLRCGPTVAAQQLASLAEEAGLSPLELAAEIVNQSSQDQLTELASEFASRANDDPPPEQPEPSIGVRLRTAESGALAAGDTQAAASSLLAHALAPLGAVAVAVWSAGADASLALAGHAGFSEGEADRWRYVPPGVSTLARRALMERQHVHITDMSAEGLPSIGRGRHPRGGRVALPVGTGGRVNGVLEICWPDPLEPQPPQILRQLDALAELCAHTLESRPDVTAPPSVETWVPRPDLSELVELAEGLYDPALVLVPYVGADGRLTDFRVHHVNSSFVDPAGRPRSAVNGALLLEAYPMAVGDSELYEKIERVYATGEPFRTRRMTLTALVGQVSLAAVADVSISRHGSCVLLIWRIEDEAARLAHLLQHAQRLGRIGGFEENVVTGEVTWNDQLFDLYGRPHDAHPVPLEALTSYAHVDDATTIRRFLRAVLHHRRSSSAAFRLERPDGVTRHMRVIAEPVLDADGRLLSVRGAYQDISSQHWTEVALAATRDQLAHTEQQAAESDRLTLQLQHAIMPPTQAPLSSPGLQIAVRYRPAESESMVGGDWYDAVTLPSKQIMLCVGDVAGHGIEAATSMVVLRNAMRGLAVTGAGPAQLLSWLNIVAHHLTAHVTATAVCGLYDPERHTLRWARAGHLPPVLLRGQQAAPLPATGGILLGALADADYEERELRLEPGDTLLMYTDGLVERRDESVQDSLARLLTSAGPPAAHLEQQLDRLLTHSASDTDDDTCLIGVRVT</sequence>
<feature type="domain" description="ANTAR" evidence="6">
    <location>
        <begin position="70"/>
        <end position="131"/>
    </location>
</feature>
<dbReference type="SMART" id="SM00331">
    <property type="entry name" value="PP2C_SIG"/>
    <property type="match status" value="1"/>
</dbReference>
<dbReference type="InterPro" id="IPR001932">
    <property type="entry name" value="PPM-type_phosphatase-like_dom"/>
</dbReference>
<name>A0ABS6YGG0_9ACTN</name>
<keyword evidence="2" id="KW-0805">Transcription regulation</keyword>
<dbReference type="InterPro" id="IPR036457">
    <property type="entry name" value="PPM-type-like_dom_sf"/>
</dbReference>
<feature type="domain" description="PAC" evidence="5">
    <location>
        <begin position="538"/>
        <end position="590"/>
    </location>
</feature>
<comment type="caution">
    <text evidence="7">The sequence shown here is derived from an EMBL/GenBank/DDBJ whole genome shotgun (WGS) entry which is preliminary data.</text>
</comment>
<evidence type="ECO:0000313" key="8">
    <source>
        <dbReference type="Proteomes" id="UP001197114"/>
    </source>
</evidence>
<dbReference type="CDD" id="cd00130">
    <property type="entry name" value="PAS"/>
    <property type="match status" value="1"/>
</dbReference>
<dbReference type="Gene3D" id="1.10.10.10">
    <property type="entry name" value="Winged helix-like DNA-binding domain superfamily/Winged helix DNA-binding domain"/>
    <property type="match status" value="1"/>
</dbReference>
<dbReference type="InterPro" id="IPR000700">
    <property type="entry name" value="PAS-assoc_C"/>
</dbReference>
<feature type="region of interest" description="Disordered" evidence="4">
    <location>
        <begin position="1"/>
        <end position="63"/>
    </location>
</feature>
<dbReference type="InterPro" id="IPR005561">
    <property type="entry name" value="ANTAR"/>
</dbReference>
<dbReference type="Gene3D" id="3.60.40.10">
    <property type="entry name" value="PPM-type phosphatase domain"/>
    <property type="match status" value="1"/>
</dbReference>
<evidence type="ECO:0000256" key="3">
    <source>
        <dbReference type="ARBA" id="ARBA00023163"/>
    </source>
</evidence>
<dbReference type="SUPFAM" id="SSF55781">
    <property type="entry name" value="GAF domain-like"/>
    <property type="match status" value="1"/>
</dbReference>
<dbReference type="Pfam" id="PF13185">
    <property type="entry name" value="GAF_2"/>
    <property type="match status" value="1"/>
</dbReference>
<dbReference type="InterPro" id="IPR035965">
    <property type="entry name" value="PAS-like_dom_sf"/>
</dbReference>
<dbReference type="InterPro" id="IPR052016">
    <property type="entry name" value="Bact_Sigma-Reg"/>
</dbReference>
<keyword evidence="8" id="KW-1185">Reference proteome</keyword>
<proteinExistence type="predicted"/>
<evidence type="ECO:0000256" key="2">
    <source>
        <dbReference type="ARBA" id="ARBA00023015"/>
    </source>
</evidence>
<dbReference type="PANTHER" id="PTHR43156:SF2">
    <property type="entry name" value="STAGE II SPORULATION PROTEIN E"/>
    <property type="match status" value="1"/>
</dbReference>
<gene>
    <name evidence="7" type="ORF">GKQ77_02790</name>
</gene>
<keyword evidence="1" id="KW-0378">Hydrolase</keyword>
<reference evidence="7 8" key="1">
    <citation type="submission" date="2019-11" db="EMBL/GenBank/DDBJ databases">
        <authorList>
            <person name="Ay H."/>
        </authorList>
    </citation>
    <scope>NUCLEOTIDE SEQUENCE [LARGE SCALE GENOMIC DNA]</scope>
    <source>
        <strain evidence="7 8">BG9H</strain>
    </source>
</reference>
<dbReference type="InterPro" id="IPR000014">
    <property type="entry name" value="PAS"/>
</dbReference>